<dbReference type="EMBL" id="BMKP01000009">
    <property type="protein sequence ID" value="GGF23015.1"/>
    <property type="molecule type" value="Genomic_DNA"/>
</dbReference>
<keyword evidence="1" id="KW-1133">Transmembrane helix</keyword>
<accession>A0ABQ1UNX7</accession>
<keyword evidence="1" id="KW-0812">Transmembrane</keyword>
<evidence type="ECO:0000313" key="3">
    <source>
        <dbReference type="Proteomes" id="UP000655016"/>
    </source>
</evidence>
<sequence>MKYLKTVFYTLFLFHIKTETLNHKNLKINRLQTQINKSQRIPSLLLSKKIKKLLDIIILNLTLSIGLVGFKIILKIKTSYFENNSQQHKLHSS</sequence>
<feature type="transmembrane region" description="Helical" evidence="1">
    <location>
        <begin position="53"/>
        <end position="74"/>
    </location>
</feature>
<reference evidence="3" key="1">
    <citation type="journal article" date="2019" name="Int. J. Syst. Evol. Microbiol.">
        <title>The Global Catalogue of Microorganisms (GCM) 10K type strain sequencing project: providing services to taxonomists for standard genome sequencing and annotation.</title>
        <authorList>
            <consortium name="The Broad Institute Genomics Platform"/>
            <consortium name="The Broad Institute Genome Sequencing Center for Infectious Disease"/>
            <person name="Wu L."/>
            <person name="Ma J."/>
        </authorList>
    </citation>
    <scope>NUCLEOTIDE SEQUENCE [LARGE SCALE GENOMIC DNA]</scope>
    <source>
        <strain evidence="3">CGMCC 1.16060</strain>
    </source>
</reference>
<organism evidence="2 3">
    <name type="scientific">Flavobacterium limi</name>
    <dbReference type="NCBI Taxonomy" id="2045105"/>
    <lineage>
        <taxon>Bacteria</taxon>
        <taxon>Pseudomonadati</taxon>
        <taxon>Bacteroidota</taxon>
        <taxon>Flavobacteriia</taxon>
        <taxon>Flavobacteriales</taxon>
        <taxon>Flavobacteriaceae</taxon>
        <taxon>Flavobacterium</taxon>
    </lineage>
</organism>
<keyword evidence="1" id="KW-0472">Membrane</keyword>
<dbReference type="Proteomes" id="UP000655016">
    <property type="component" value="Unassembled WGS sequence"/>
</dbReference>
<protein>
    <submittedName>
        <fullName evidence="2">Uncharacterized protein</fullName>
    </submittedName>
</protein>
<evidence type="ECO:0000313" key="2">
    <source>
        <dbReference type="EMBL" id="GGF23015.1"/>
    </source>
</evidence>
<comment type="caution">
    <text evidence="2">The sequence shown here is derived from an EMBL/GenBank/DDBJ whole genome shotgun (WGS) entry which is preliminary data.</text>
</comment>
<gene>
    <name evidence="2" type="ORF">GCM10011518_35360</name>
</gene>
<name>A0ABQ1UNX7_9FLAO</name>
<evidence type="ECO:0000256" key="1">
    <source>
        <dbReference type="SAM" id="Phobius"/>
    </source>
</evidence>
<proteinExistence type="predicted"/>
<keyword evidence="3" id="KW-1185">Reference proteome</keyword>